<protein>
    <submittedName>
        <fullName evidence="7">Lipoprotein LpqH</fullName>
    </submittedName>
</protein>
<keyword evidence="2 6" id="KW-0732">Signal</keyword>
<gene>
    <name evidence="7" type="ORF">AB8998_06180</name>
</gene>
<sequence>MRNRSAVVVAVVLAVAGLGACTARPRTPLSGSASVTVDGKDAKIPVVKCHQQEWYRTIEIGGDFAGAKIVVDEHAQPLTTTSVRIQNVGGFTGMYSQGDGGSADMSFSGDRFTITGTANGFKTDKPNEPASAVFKIVATC</sequence>
<evidence type="ECO:0000256" key="5">
    <source>
        <dbReference type="ARBA" id="ARBA00023288"/>
    </source>
</evidence>
<dbReference type="RefSeq" id="WP_369737070.1">
    <property type="nucleotide sequence ID" value="NZ_JBGEDP010000001.1"/>
</dbReference>
<evidence type="ECO:0000256" key="1">
    <source>
        <dbReference type="ARBA" id="ARBA00022475"/>
    </source>
</evidence>
<dbReference type="EMBL" id="JBGEDP010000001">
    <property type="protein sequence ID" value="MEY8014624.1"/>
    <property type="molecule type" value="Genomic_DNA"/>
</dbReference>
<feature type="chain" id="PRO_5045729217" evidence="6">
    <location>
        <begin position="21"/>
        <end position="140"/>
    </location>
</feature>
<keyword evidence="3" id="KW-0472">Membrane</keyword>
<dbReference type="InterPro" id="IPR008691">
    <property type="entry name" value="LpqH"/>
</dbReference>
<dbReference type="Pfam" id="PF05481">
    <property type="entry name" value="Myco_19_kDa"/>
    <property type="match status" value="1"/>
</dbReference>
<keyword evidence="5 7" id="KW-0449">Lipoprotein</keyword>
<reference evidence="7 8" key="1">
    <citation type="submission" date="2024-08" db="EMBL/GenBank/DDBJ databases">
        <title>Mycobacterium servetensis sp. nov., a novel rapid-growing mycobacterial species recovered from a human patient in Zaragoza, Spain.</title>
        <authorList>
            <person name="Tristancho-Baro A.I."/>
            <person name="Buenestado-Serrano S."/>
            <person name="Garcia De Viedma D."/>
            <person name="Milagro-Beamonte A."/>
            <person name="Burillo N."/>
            <person name="Sanz S."/>
            <person name="Lopez-Calleja A.I."/>
            <person name="Penas-Utrilla D."/>
            <person name="Guardingo M."/>
            <person name="Garcia M.J."/>
            <person name="Vinuelas-Bayon J."/>
        </authorList>
    </citation>
    <scope>NUCLEOTIDE SEQUENCE [LARGE SCALE GENOMIC DNA]</scope>
    <source>
        <strain evidence="8">HUMS_12744610</strain>
    </source>
</reference>
<evidence type="ECO:0000313" key="8">
    <source>
        <dbReference type="Proteomes" id="UP001564760"/>
    </source>
</evidence>
<evidence type="ECO:0000256" key="2">
    <source>
        <dbReference type="ARBA" id="ARBA00022729"/>
    </source>
</evidence>
<evidence type="ECO:0000313" key="7">
    <source>
        <dbReference type="EMBL" id="MEY8014624.1"/>
    </source>
</evidence>
<keyword evidence="4" id="KW-0564">Palmitate</keyword>
<organism evidence="7 8">
    <name type="scientific">Mycobacterium servetii</name>
    <dbReference type="NCBI Taxonomy" id="3237418"/>
    <lineage>
        <taxon>Bacteria</taxon>
        <taxon>Bacillati</taxon>
        <taxon>Actinomycetota</taxon>
        <taxon>Actinomycetes</taxon>
        <taxon>Mycobacteriales</taxon>
        <taxon>Mycobacteriaceae</taxon>
        <taxon>Mycobacterium</taxon>
    </lineage>
</organism>
<comment type="caution">
    <text evidence="7">The sequence shown here is derived from an EMBL/GenBank/DDBJ whole genome shotgun (WGS) entry which is preliminary data.</text>
</comment>
<dbReference type="Proteomes" id="UP001564760">
    <property type="component" value="Unassembled WGS sequence"/>
</dbReference>
<keyword evidence="8" id="KW-1185">Reference proteome</keyword>
<accession>A0ABV4BWF6</accession>
<name>A0ABV4BWF6_9MYCO</name>
<evidence type="ECO:0000256" key="3">
    <source>
        <dbReference type="ARBA" id="ARBA00023136"/>
    </source>
</evidence>
<evidence type="ECO:0000256" key="4">
    <source>
        <dbReference type="ARBA" id="ARBA00023139"/>
    </source>
</evidence>
<dbReference type="PROSITE" id="PS51257">
    <property type="entry name" value="PROKAR_LIPOPROTEIN"/>
    <property type="match status" value="1"/>
</dbReference>
<evidence type="ECO:0000256" key="6">
    <source>
        <dbReference type="SAM" id="SignalP"/>
    </source>
</evidence>
<feature type="signal peptide" evidence="6">
    <location>
        <begin position="1"/>
        <end position="20"/>
    </location>
</feature>
<proteinExistence type="predicted"/>
<keyword evidence="1" id="KW-1003">Cell membrane</keyword>